<accession>A0A0K2SNN0</accession>
<name>A0A0K2SNN0_LIMPI</name>
<dbReference type="SMART" id="SM01008">
    <property type="entry name" value="Ald_Xan_dh_C"/>
    <property type="match status" value="1"/>
</dbReference>
<dbReference type="InterPro" id="IPR036856">
    <property type="entry name" value="Ald_Oxase/Xan_DH_a/b_sf"/>
</dbReference>
<reference evidence="5" key="1">
    <citation type="submission" date="2015-07" db="EMBL/GenBank/DDBJ databases">
        <title>Complete genome sequence and phylogenetic analysis of Limnochorda pilosa.</title>
        <authorList>
            <person name="Watanabe M."/>
            <person name="Kojima H."/>
            <person name="Fukui M."/>
        </authorList>
    </citation>
    <scope>NUCLEOTIDE SEQUENCE [LARGE SCALE GENOMIC DNA]</scope>
    <source>
        <strain evidence="5">HC45</strain>
    </source>
</reference>
<keyword evidence="2" id="KW-0560">Oxidoreductase</keyword>
<evidence type="ECO:0000259" key="3">
    <source>
        <dbReference type="SMART" id="SM01008"/>
    </source>
</evidence>
<dbReference type="InterPro" id="IPR016208">
    <property type="entry name" value="Ald_Oxase/xanthine_DH-like"/>
</dbReference>
<dbReference type="Pfam" id="PF01315">
    <property type="entry name" value="Ald_Xan_dh_C"/>
    <property type="match status" value="1"/>
</dbReference>
<evidence type="ECO:0000313" key="5">
    <source>
        <dbReference type="Proteomes" id="UP000065807"/>
    </source>
</evidence>
<organism evidence="4 5">
    <name type="scientific">Limnochorda pilosa</name>
    <dbReference type="NCBI Taxonomy" id="1555112"/>
    <lineage>
        <taxon>Bacteria</taxon>
        <taxon>Bacillati</taxon>
        <taxon>Bacillota</taxon>
        <taxon>Limnochordia</taxon>
        <taxon>Limnochordales</taxon>
        <taxon>Limnochordaceae</taxon>
        <taxon>Limnochorda</taxon>
    </lineage>
</organism>
<keyword evidence="1" id="KW-0500">Molybdenum</keyword>
<protein>
    <submittedName>
        <fullName evidence="4">Aldehyde oxidase</fullName>
    </submittedName>
</protein>
<evidence type="ECO:0000256" key="1">
    <source>
        <dbReference type="ARBA" id="ARBA00022505"/>
    </source>
</evidence>
<dbReference type="RefSeq" id="WP_068139529.1">
    <property type="nucleotide sequence ID" value="NZ_AP014924.1"/>
</dbReference>
<dbReference type="AlphaFoldDB" id="A0A0K2SNN0"/>
<reference evidence="5" key="2">
    <citation type="journal article" date="2016" name="Int. J. Syst. Evol. Microbiol.">
        <title>Complete genome sequence and cell structure of Limnochorda pilosa, a Gram-negative spore-former within the phylum Firmicutes.</title>
        <authorList>
            <person name="Watanabe M."/>
            <person name="Kojima H."/>
            <person name="Fukui M."/>
        </authorList>
    </citation>
    <scope>NUCLEOTIDE SEQUENCE [LARGE SCALE GENOMIC DNA]</scope>
    <source>
        <strain evidence="5">HC45</strain>
    </source>
</reference>
<sequence>MAQGYRLIGKDFQTPDAIAKVTGQARFAEDYRVDGMLFAKLFLSPMPHGRVRRIDPGPALAMPGVQAVLTPDEVPQVRPPGQPALASEPLFVGEPIAAVAAVDEQTAADAVARLRVDLQPLPFVLDPLESLRPGAPNARSDGNAPARIQEQVRGTAETVTVTGVTTIKWSARDFAGAGPNRLPMGQATEEWSYGDVEGGLAAADLVVDETFVLPNHAHHCQETRTALAYWMNGKLYLHASLQSLMFSVPAVAGVIGIDPSDLVLISVNTGGGFGSKAISYVQLAIPALLAKKTGRPVMLRVSRAEEFYFGGSRPGYQARARVGFRKDGRVTAVDLFVVNDGGAYGYSDYASGFDAASLVYQPPAMRARGISVFTNTPPKTAFRGPGTNQVPLIFEPILDRAARQLDLDRVEIRRVNAPRHDGKIGHDRLAITSSYLPEALDKGAQLFGWGEKKSLSGRRDGPRVTGVGVGTAFHSAGASGFDGLVLIKPDGKLSIHNGMGNLGTLSYAATARVAAEVLGVPWDQVEVHWGDTRRNLPWNAYQAGSNSSFTMTRTNYVAAMDAKQKLQEIAAKDLGGSPADYDVADGRVFQKADPARSLTLAQAAARAIELGGRYSGEELPADLNPLTLRSAQALAGQGLLGVAKDVLPRNGLVPAFASAFAQVEVDTETGHVAIVDAAVVADCGTVLHPTGLWNQLRGGAIQGFGYALSESHLIDRQYGIPLNASLYLSKPPTFLDVPPEIKVGAVDQPDPQNPVGAKGVGEPPMGAAAAAIVSAVEDALGVPFNRTPITPDMILRAVERKAQPFGPLEVNVVA</sequence>
<dbReference type="InterPro" id="IPR000674">
    <property type="entry name" value="Ald_Oxase/Xan_DH_a/b"/>
</dbReference>
<evidence type="ECO:0000256" key="2">
    <source>
        <dbReference type="ARBA" id="ARBA00023002"/>
    </source>
</evidence>
<evidence type="ECO:0000313" key="4">
    <source>
        <dbReference type="EMBL" id="BAS28738.1"/>
    </source>
</evidence>
<keyword evidence="5" id="KW-1185">Reference proteome</keyword>
<dbReference type="STRING" id="1555112.LIP_2909"/>
<dbReference type="Pfam" id="PF02738">
    <property type="entry name" value="MoCoBD_1"/>
    <property type="match status" value="1"/>
</dbReference>
<dbReference type="GO" id="GO:0016491">
    <property type="term" value="F:oxidoreductase activity"/>
    <property type="evidence" value="ECO:0007669"/>
    <property type="project" value="UniProtKB-KW"/>
</dbReference>
<dbReference type="PANTHER" id="PTHR11908:SF132">
    <property type="entry name" value="ALDEHYDE OXIDASE 1-RELATED"/>
    <property type="match status" value="1"/>
</dbReference>
<gene>
    <name evidence="4" type="ORF">LIP_2909</name>
</gene>
<dbReference type="GO" id="GO:0005506">
    <property type="term" value="F:iron ion binding"/>
    <property type="evidence" value="ECO:0007669"/>
    <property type="project" value="InterPro"/>
</dbReference>
<dbReference type="SUPFAM" id="SSF54665">
    <property type="entry name" value="CO dehydrogenase molybdoprotein N-domain-like"/>
    <property type="match status" value="1"/>
</dbReference>
<dbReference type="PANTHER" id="PTHR11908">
    <property type="entry name" value="XANTHINE DEHYDROGENASE"/>
    <property type="match status" value="1"/>
</dbReference>
<dbReference type="Gene3D" id="3.30.365.10">
    <property type="entry name" value="Aldehyde oxidase/xanthine dehydrogenase, molybdopterin binding domain"/>
    <property type="match status" value="4"/>
</dbReference>
<feature type="domain" description="Aldehyde oxidase/xanthine dehydrogenase a/b hammerhead" evidence="3">
    <location>
        <begin position="22"/>
        <end position="122"/>
    </location>
</feature>
<dbReference type="Proteomes" id="UP000065807">
    <property type="component" value="Chromosome"/>
</dbReference>
<proteinExistence type="predicted"/>
<dbReference type="EMBL" id="AP014924">
    <property type="protein sequence ID" value="BAS28738.1"/>
    <property type="molecule type" value="Genomic_DNA"/>
</dbReference>
<dbReference type="KEGG" id="lpil:LIP_2909"/>
<dbReference type="Gene3D" id="3.90.1170.50">
    <property type="entry name" value="Aldehyde oxidase/xanthine dehydrogenase, a/b hammerhead"/>
    <property type="match status" value="1"/>
</dbReference>
<dbReference type="InterPro" id="IPR037165">
    <property type="entry name" value="AldOxase/xan_DH_Mopterin-bd_sf"/>
</dbReference>
<dbReference type="SUPFAM" id="SSF56003">
    <property type="entry name" value="Molybdenum cofactor-binding domain"/>
    <property type="match status" value="1"/>
</dbReference>
<dbReference type="InterPro" id="IPR046867">
    <property type="entry name" value="AldOxase/xan_DH_MoCoBD2"/>
</dbReference>
<dbReference type="InterPro" id="IPR008274">
    <property type="entry name" value="AldOxase/xan_DH_MoCoBD1"/>
</dbReference>
<dbReference type="Pfam" id="PF20256">
    <property type="entry name" value="MoCoBD_2"/>
    <property type="match status" value="1"/>
</dbReference>
<dbReference type="OrthoDB" id="9759099at2"/>